<keyword evidence="3" id="KW-1185">Reference proteome</keyword>
<dbReference type="InParanoid" id="T0Q375"/>
<feature type="repeat" description="TPR" evidence="1">
    <location>
        <begin position="62"/>
        <end position="95"/>
    </location>
</feature>
<dbReference type="eggNOG" id="KOG0553">
    <property type="taxonomic scope" value="Eukaryota"/>
</dbReference>
<dbReference type="SMART" id="SM00028">
    <property type="entry name" value="TPR"/>
    <property type="match status" value="3"/>
</dbReference>
<name>T0Q375_SAPDV</name>
<reference evidence="2 3" key="1">
    <citation type="submission" date="2012-04" db="EMBL/GenBank/DDBJ databases">
        <title>The Genome Sequence of Saprolegnia declina VS20.</title>
        <authorList>
            <consortium name="The Broad Institute Genome Sequencing Platform"/>
            <person name="Russ C."/>
            <person name="Nusbaum C."/>
            <person name="Tyler B."/>
            <person name="van West P."/>
            <person name="Dieguez-Uribeondo J."/>
            <person name="de Bruijn I."/>
            <person name="Tripathy S."/>
            <person name="Jiang R."/>
            <person name="Young S.K."/>
            <person name="Zeng Q."/>
            <person name="Gargeya S."/>
            <person name="Fitzgerald M."/>
            <person name="Haas B."/>
            <person name="Abouelleil A."/>
            <person name="Alvarado L."/>
            <person name="Arachchi H.M."/>
            <person name="Berlin A."/>
            <person name="Chapman S.B."/>
            <person name="Goldberg J."/>
            <person name="Griggs A."/>
            <person name="Gujja S."/>
            <person name="Hansen M."/>
            <person name="Howarth C."/>
            <person name="Imamovic A."/>
            <person name="Larimer J."/>
            <person name="McCowen C."/>
            <person name="Montmayeur A."/>
            <person name="Murphy C."/>
            <person name="Neiman D."/>
            <person name="Pearson M."/>
            <person name="Priest M."/>
            <person name="Roberts A."/>
            <person name="Saif S."/>
            <person name="Shea T."/>
            <person name="Sisk P."/>
            <person name="Sykes S."/>
            <person name="Wortman J."/>
            <person name="Nusbaum C."/>
            <person name="Birren B."/>
        </authorList>
    </citation>
    <scope>NUCLEOTIDE SEQUENCE [LARGE SCALE GENOMIC DNA]</scope>
    <source>
        <strain evidence="2 3">VS20</strain>
    </source>
</reference>
<dbReference type="InterPro" id="IPR052658">
    <property type="entry name" value="TPR-containing"/>
</dbReference>
<dbReference type="PROSITE" id="PS50005">
    <property type="entry name" value="TPR"/>
    <property type="match status" value="1"/>
</dbReference>
<evidence type="ECO:0000256" key="1">
    <source>
        <dbReference type="PROSITE-ProRule" id="PRU00339"/>
    </source>
</evidence>
<dbReference type="SUPFAM" id="SSF48452">
    <property type="entry name" value="TPR-like"/>
    <property type="match status" value="1"/>
</dbReference>
<dbReference type="PANTHER" id="PTHR15544">
    <property type="entry name" value="OSMOSIS RESPONSIVE FACTOR"/>
    <property type="match status" value="1"/>
</dbReference>
<dbReference type="VEuPathDB" id="FungiDB:SDRG_10051"/>
<evidence type="ECO:0000313" key="2">
    <source>
        <dbReference type="EMBL" id="EQC32304.1"/>
    </source>
</evidence>
<dbReference type="InterPro" id="IPR019734">
    <property type="entry name" value="TPR_rpt"/>
</dbReference>
<dbReference type="InterPro" id="IPR011990">
    <property type="entry name" value="TPR-like_helical_dom_sf"/>
</dbReference>
<dbReference type="RefSeq" id="XP_008614245.1">
    <property type="nucleotide sequence ID" value="XM_008616023.1"/>
</dbReference>
<protein>
    <submittedName>
        <fullName evidence="2">Uncharacterized protein</fullName>
    </submittedName>
</protein>
<dbReference type="OrthoDB" id="2423701at2759"/>
<dbReference type="AlphaFoldDB" id="T0Q375"/>
<dbReference type="EMBL" id="JH767164">
    <property type="protein sequence ID" value="EQC32304.1"/>
    <property type="molecule type" value="Genomic_DNA"/>
</dbReference>
<evidence type="ECO:0000313" key="3">
    <source>
        <dbReference type="Proteomes" id="UP000030762"/>
    </source>
</evidence>
<accession>T0Q375</accession>
<dbReference type="OMA" id="AMTEYEY"/>
<keyword evidence="1" id="KW-0802">TPR repeat</keyword>
<dbReference type="Gene3D" id="1.25.40.10">
    <property type="entry name" value="Tetratricopeptide repeat domain"/>
    <property type="match status" value="1"/>
</dbReference>
<dbReference type="STRING" id="1156394.T0Q375"/>
<dbReference type="Pfam" id="PF13414">
    <property type="entry name" value="TPR_11"/>
    <property type="match status" value="1"/>
</dbReference>
<dbReference type="PANTHER" id="PTHR15544:SF0">
    <property type="entry name" value="TETRATRICOPEPTIDE REPEAT PROTEIN 33"/>
    <property type="match status" value="1"/>
</dbReference>
<dbReference type="Proteomes" id="UP000030762">
    <property type="component" value="Unassembled WGS sequence"/>
</dbReference>
<proteinExistence type="predicted"/>
<sequence>MARVQLQLKKRKRQEARTAEAAPCFLSQSQLEAMTEYEYADAQASSAPLVALPSLEDVAHKVKRLQDEGNVLAEAERYRAAMDRWRQAIEYDPTHAVLHELLAQAHLALGEFFQGIQVATRAAELAPTWADAHITLSRCQFNYGELDLALASLQAGMALVVDPIERTALQDEAHDMMRLRAERDAVLGQGEALLTRLTRRDDVQVAECKLNLARRG</sequence>
<organism evidence="2 3">
    <name type="scientific">Saprolegnia diclina (strain VS20)</name>
    <dbReference type="NCBI Taxonomy" id="1156394"/>
    <lineage>
        <taxon>Eukaryota</taxon>
        <taxon>Sar</taxon>
        <taxon>Stramenopiles</taxon>
        <taxon>Oomycota</taxon>
        <taxon>Saprolegniomycetes</taxon>
        <taxon>Saprolegniales</taxon>
        <taxon>Saprolegniaceae</taxon>
        <taxon>Saprolegnia</taxon>
    </lineage>
</organism>
<dbReference type="GeneID" id="19950778"/>
<gene>
    <name evidence="2" type="ORF">SDRG_10051</name>
</gene>